<dbReference type="Gene3D" id="3.40.1620.10">
    <property type="entry name" value="YefM-like domain"/>
    <property type="match status" value="1"/>
</dbReference>
<reference evidence="2" key="1">
    <citation type="journal article" date="2015" name="Proc. Natl. Acad. Sci. U.S.A.">
        <title>Networks of energetic and metabolic interactions define dynamics in microbial communities.</title>
        <authorList>
            <person name="Embree M."/>
            <person name="Liu J.K."/>
            <person name="Al-Bassam M.M."/>
            <person name="Zengler K."/>
        </authorList>
    </citation>
    <scope>NUCLEOTIDE SEQUENCE</scope>
</reference>
<dbReference type="NCBIfam" id="TIGR01552">
    <property type="entry name" value="phd_fam"/>
    <property type="match status" value="1"/>
</dbReference>
<dbReference type="SUPFAM" id="SSF143120">
    <property type="entry name" value="YefM-like"/>
    <property type="match status" value="1"/>
</dbReference>
<dbReference type="InterPro" id="IPR036165">
    <property type="entry name" value="YefM-like_sf"/>
</dbReference>
<dbReference type="AlphaFoldDB" id="A0A0W8G2N3"/>
<evidence type="ECO:0000313" key="2">
    <source>
        <dbReference type="EMBL" id="KUG27230.1"/>
    </source>
</evidence>
<evidence type="ECO:0000256" key="1">
    <source>
        <dbReference type="ARBA" id="ARBA00009981"/>
    </source>
</evidence>
<proteinExistence type="inferred from homology"/>
<evidence type="ECO:0008006" key="3">
    <source>
        <dbReference type="Google" id="ProtNLM"/>
    </source>
</evidence>
<name>A0A0W8G2N3_9ZZZZ</name>
<comment type="similarity">
    <text evidence="1">Belongs to the phD/YefM antitoxin family.</text>
</comment>
<dbReference type="EMBL" id="LNQE01000348">
    <property type="protein sequence ID" value="KUG27230.1"/>
    <property type="molecule type" value="Genomic_DNA"/>
</dbReference>
<organism evidence="2">
    <name type="scientific">hydrocarbon metagenome</name>
    <dbReference type="NCBI Taxonomy" id="938273"/>
    <lineage>
        <taxon>unclassified sequences</taxon>
        <taxon>metagenomes</taxon>
        <taxon>ecological metagenomes</taxon>
    </lineage>
</organism>
<accession>A0A0W8G2N3</accession>
<gene>
    <name evidence="2" type="ORF">ASZ90_002917</name>
</gene>
<protein>
    <recommendedName>
        <fullName evidence="3">Antitoxin</fullName>
    </recommendedName>
</protein>
<sequence length="64" mass="7166">MKGPVEITKSGRRVAVILSAEDYDNLSRLEDAYWGERALAAEKGGFVGPEEAMRTLTRMRHEEA</sequence>
<comment type="caution">
    <text evidence="2">The sequence shown here is derived from an EMBL/GenBank/DDBJ whole genome shotgun (WGS) entry which is preliminary data.</text>
</comment>